<keyword evidence="3 10" id="KW-1133">Transmembrane helix</keyword>
<comment type="subcellular location">
    <subcellularLocation>
        <location evidence="1">Membrane</location>
        <topology evidence="1">Multi-pass membrane protein</topology>
    </subcellularLocation>
</comment>
<keyword evidence="5 10" id="KW-0472">Membrane</keyword>
<dbReference type="Pfam" id="PF00001">
    <property type="entry name" value="7tm_1"/>
    <property type="match status" value="1"/>
</dbReference>
<dbReference type="Gene3D" id="1.20.1070.10">
    <property type="entry name" value="Rhodopsin 7-helix transmembrane proteins"/>
    <property type="match status" value="1"/>
</dbReference>
<keyword evidence="7" id="KW-0675">Receptor</keyword>
<evidence type="ECO:0000256" key="10">
    <source>
        <dbReference type="SAM" id="Phobius"/>
    </source>
</evidence>
<name>V3ZDT4_LOTGI</name>
<keyword evidence="2 10" id="KW-0812">Transmembrane</keyword>
<keyword evidence="9" id="KW-0807">Transducer</keyword>
<dbReference type="OrthoDB" id="2101615at2759"/>
<feature type="transmembrane region" description="Helical" evidence="10">
    <location>
        <begin position="48"/>
        <end position="66"/>
    </location>
</feature>
<evidence type="ECO:0000256" key="4">
    <source>
        <dbReference type="ARBA" id="ARBA00023040"/>
    </source>
</evidence>
<evidence type="ECO:0000256" key="5">
    <source>
        <dbReference type="ARBA" id="ARBA00023136"/>
    </source>
</evidence>
<organism evidence="12 13">
    <name type="scientific">Lottia gigantea</name>
    <name type="common">Giant owl limpet</name>
    <dbReference type="NCBI Taxonomy" id="225164"/>
    <lineage>
        <taxon>Eukaryota</taxon>
        <taxon>Metazoa</taxon>
        <taxon>Spiralia</taxon>
        <taxon>Lophotrochozoa</taxon>
        <taxon>Mollusca</taxon>
        <taxon>Gastropoda</taxon>
        <taxon>Patellogastropoda</taxon>
        <taxon>Lottioidea</taxon>
        <taxon>Lottiidae</taxon>
        <taxon>Lottia</taxon>
    </lineage>
</organism>
<evidence type="ECO:0000256" key="3">
    <source>
        <dbReference type="ARBA" id="ARBA00022989"/>
    </source>
</evidence>
<keyword evidence="8" id="KW-0325">Glycoprotein</keyword>
<feature type="domain" description="G-protein coupled receptors family 1 profile" evidence="11">
    <location>
        <begin position="28"/>
        <end position="274"/>
    </location>
</feature>
<dbReference type="GO" id="GO:0004930">
    <property type="term" value="F:G protein-coupled receptor activity"/>
    <property type="evidence" value="ECO:0007669"/>
    <property type="project" value="UniProtKB-KW"/>
</dbReference>
<feature type="transmembrane region" description="Helical" evidence="10">
    <location>
        <begin position="175"/>
        <end position="200"/>
    </location>
</feature>
<dbReference type="PROSITE" id="PS50262">
    <property type="entry name" value="G_PROTEIN_RECEP_F1_2"/>
    <property type="match status" value="1"/>
</dbReference>
<dbReference type="InterPro" id="IPR017452">
    <property type="entry name" value="GPCR_Rhodpsn_7TM"/>
</dbReference>
<proteinExistence type="predicted"/>
<keyword evidence="13" id="KW-1185">Reference proteome</keyword>
<evidence type="ECO:0000256" key="7">
    <source>
        <dbReference type="ARBA" id="ARBA00023170"/>
    </source>
</evidence>
<keyword evidence="4" id="KW-0297">G-protein coupled receptor</keyword>
<dbReference type="EMBL" id="KB202619">
    <property type="protein sequence ID" value="ESO89278.1"/>
    <property type="molecule type" value="Genomic_DNA"/>
</dbReference>
<dbReference type="HOGENOM" id="CLU_009579_3_2_1"/>
<dbReference type="GO" id="GO:0007601">
    <property type="term" value="P:visual perception"/>
    <property type="evidence" value="ECO:0007669"/>
    <property type="project" value="InterPro"/>
</dbReference>
<dbReference type="KEGG" id="lgi:LOTGIDRAFT_154374"/>
<dbReference type="InterPro" id="IPR000276">
    <property type="entry name" value="GPCR_Rhodpsn"/>
</dbReference>
<evidence type="ECO:0000256" key="8">
    <source>
        <dbReference type="ARBA" id="ARBA00023180"/>
    </source>
</evidence>
<evidence type="ECO:0000256" key="6">
    <source>
        <dbReference type="ARBA" id="ARBA00023157"/>
    </source>
</evidence>
<feature type="transmembrane region" description="Helical" evidence="10">
    <location>
        <begin position="251"/>
        <end position="273"/>
    </location>
</feature>
<feature type="transmembrane region" description="Helical" evidence="10">
    <location>
        <begin position="12"/>
        <end position="36"/>
    </location>
</feature>
<evidence type="ECO:0000256" key="9">
    <source>
        <dbReference type="ARBA" id="ARBA00023224"/>
    </source>
</evidence>
<keyword evidence="6" id="KW-1015">Disulfide bond</keyword>
<evidence type="ECO:0000259" key="11">
    <source>
        <dbReference type="PROSITE" id="PS50262"/>
    </source>
</evidence>
<feature type="transmembrane region" description="Helical" evidence="10">
    <location>
        <begin position="126"/>
        <end position="147"/>
    </location>
</feature>
<dbReference type="InterPro" id="IPR002962">
    <property type="entry name" value="Peropsin"/>
</dbReference>
<dbReference type="AlphaFoldDB" id="V3ZDT4"/>
<dbReference type="OMA" id="VGWGPFA"/>
<dbReference type="RefSeq" id="XP_009060307.1">
    <property type="nucleotide sequence ID" value="XM_009062059.1"/>
</dbReference>
<dbReference type="Proteomes" id="UP000030746">
    <property type="component" value="Unassembled WGS sequence"/>
</dbReference>
<dbReference type="InterPro" id="IPR050125">
    <property type="entry name" value="GPCR_opsins"/>
</dbReference>
<evidence type="ECO:0000256" key="2">
    <source>
        <dbReference type="ARBA" id="ARBA00022692"/>
    </source>
</evidence>
<dbReference type="PRINTS" id="PR00237">
    <property type="entry name" value="GPCRRHODOPSN"/>
</dbReference>
<dbReference type="PRINTS" id="PR01244">
    <property type="entry name" value="PEROPSIN"/>
</dbReference>
<reference evidence="12 13" key="1">
    <citation type="journal article" date="2013" name="Nature">
        <title>Insights into bilaterian evolution from three spiralian genomes.</title>
        <authorList>
            <person name="Simakov O."/>
            <person name="Marletaz F."/>
            <person name="Cho S.J."/>
            <person name="Edsinger-Gonzales E."/>
            <person name="Havlak P."/>
            <person name="Hellsten U."/>
            <person name="Kuo D.H."/>
            <person name="Larsson T."/>
            <person name="Lv J."/>
            <person name="Arendt D."/>
            <person name="Savage R."/>
            <person name="Osoegawa K."/>
            <person name="de Jong P."/>
            <person name="Grimwood J."/>
            <person name="Chapman J.A."/>
            <person name="Shapiro H."/>
            <person name="Aerts A."/>
            <person name="Otillar R.P."/>
            <person name="Terry A.Y."/>
            <person name="Boore J.L."/>
            <person name="Grigoriev I.V."/>
            <person name="Lindberg D.R."/>
            <person name="Seaver E.C."/>
            <person name="Weisblat D.A."/>
            <person name="Putnam N.H."/>
            <person name="Rokhsar D.S."/>
        </authorList>
    </citation>
    <scope>NUCLEOTIDE SEQUENCE [LARGE SCALE GENOMIC DNA]</scope>
</reference>
<evidence type="ECO:0000256" key="1">
    <source>
        <dbReference type="ARBA" id="ARBA00004141"/>
    </source>
</evidence>
<sequence length="298" mass="33212">MTAAEFSSFEHSIVGITYMVIGISGTLLSLLVALTFIREKGLFKYGRAWLHISLAIANVGVVGAFPFSGSSSFSGRWLYGSGMCTFYGFIGMFFGIAAIGNVFALCVERYLVSKKKDSVDKVSNQFYWMITALVWINAFFWGIMPALGWTSYDIEPSGTSCTIKWQNYDSGYPSFMAMLSLTCFLIPLPVALICLILSGTDKITEDKEEKTYFREDQLRSTCTFLLILALIGWGPYCFICIWALFADTTQVSMLAAVIPPLAAKTMVLLYPVAYCQGNKRFKNAFLGMFIFNESPKQQ</sequence>
<dbReference type="CTD" id="20236274"/>
<dbReference type="SUPFAM" id="SSF81321">
    <property type="entry name" value="Family A G protein-coupled receptor-like"/>
    <property type="match status" value="1"/>
</dbReference>
<evidence type="ECO:0000313" key="13">
    <source>
        <dbReference type="Proteomes" id="UP000030746"/>
    </source>
</evidence>
<protein>
    <recommendedName>
        <fullName evidence="11">G-protein coupled receptors family 1 profile domain-containing protein</fullName>
    </recommendedName>
</protein>
<dbReference type="GO" id="GO:0016020">
    <property type="term" value="C:membrane"/>
    <property type="evidence" value="ECO:0007669"/>
    <property type="project" value="UniProtKB-SubCell"/>
</dbReference>
<evidence type="ECO:0000313" key="12">
    <source>
        <dbReference type="EMBL" id="ESO89278.1"/>
    </source>
</evidence>
<dbReference type="GeneID" id="20236274"/>
<gene>
    <name evidence="12" type="ORF">LOTGIDRAFT_154374</name>
</gene>
<feature type="transmembrane region" description="Helical" evidence="10">
    <location>
        <begin position="86"/>
        <end position="106"/>
    </location>
</feature>
<feature type="transmembrane region" description="Helical" evidence="10">
    <location>
        <begin position="221"/>
        <end position="245"/>
    </location>
</feature>
<accession>V3ZDT4</accession>
<dbReference type="PANTHER" id="PTHR24240">
    <property type="entry name" value="OPSIN"/>
    <property type="match status" value="1"/>
</dbReference>